<dbReference type="Proteomes" id="UP001239111">
    <property type="component" value="Chromosome 2"/>
</dbReference>
<accession>A0ACC2PAL9</accession>
<sequence length="405" mass="46385">MTSSDPKNCSLCNKSGARSCSKCHSISYCSTRCQKRDWSTHKLLCASFASFDNSSRPTDEHVRAIFFPVDDSRPQIAWLRCCWHDREGIRCHYVDTSPFLGLDKNNRVKSRTDEVSNNPILSIKLSDLIYINYWDSSHNDELKGNKSIANILASKGNIHFWQSPVIAYGIKGLGRAKEIIYRDLEMVDFRHIVDYLCESHSYRVPRTIKPNIVGVRINCDGDREICNRPAFELVEVPPTDRIFAEPNTDSDIASCIGLPIITRRYPLQKYCTEKCSNFTNVLATFLNLSCYDPKLGTGRPHQGELGWGWAPMTWQNDVGSILVVRQDKKPMSLWHIEALCNYCKVELQPVFEAAMEENSLAGRREVMSMINQADFLRYWKGNFLRGIPVEKRLGTNIYIPTPYDF</sequence>
<protein>
    <submittedName>
        <fullName evidence="1">Uncharacterized protein</fullName>
    </submittedName>
</protein>
<proteinExistence type="predicted"/>
<name>A0ACC2PAL9_9HYME</name>
<dbReference type="EMBL" id="CM056742">
    <property type="protein sequence ID" value="KAJ8680483.1"/>
    <property type="molecule type" value="Genomic_DNA"/>
</dbReference>
<comment type="caution">
    <text evidence="1">The sequence shown here is derived from an EMBL/GenBank/DDBJ whole genome shotgun (WGS) entry which is preliminary data.</text>
</comment>
<organism evidence="1 2">
    <name type="scientific">Eretmocerus hayati</name>
    <dbReference type="NCBI Taxonomy" id="131215"/>
    <lineage>
        <taxon>Eukaryota</taxon>
        <taxon>Metazoa</taxon>
        <taxon>Ecdysozoa</taxon>
        <taxon>Arthropoda</taxon>
        <taxon>Hexapoda</taxon>
        <taxon>Insecta</taxon>
        <taxon>Pterygota</taxon>
        <taxon>Neoptera</taxon>
        <taxon>Endopterygota</taxon>
        <taxon>Hymenoptera</taxon>
        <taxon>Apocrita</taxon>
        <taxon>Proctotrupomorpha</taxon>
        <taxon>Chalcidoidea</taxon>
        <taxon>Aphelinidae</taxon>
        <taxon>Aphelininae</taxon>
        <taxon>Eretmocerus</taxon>
    </lineage>
</organism>
<keyword evidence="2" id="KW-1185">Reference proteome</keyword>
<evidence type="ECO:0000313" key="2">
    <source>
        <dbReference type="Proteomes" id="UP001239111"/>
    </source>
</evidence>
<evidence type="ECO:0000313" key="1">
    <source>
        <dbReference type="EMBL" id="KAJ8680483.1"/>
    </source>
</evidence>
<reference evidence="1" key="1">
    <citation type="submission" date="2023-04" db="EMBL/GenBank/DDBJ databases">
        <title>A chromosome-level genome assembly of the parasitoid wasp Eretmocerus hayati.</title>
        <authorList>
            <person name="Zhong Y."/>
            <person name="Liu S."/>
            <person name="Liu Y."/>
        </authorList>
    </citation>
    <scope>NUCLEOTIDE SEQUENCE</scope>
    <source>
        <strain evidence="1">ZJU_SS_LIU_2023</strain>
    </source>
</reference>
<gene>
    <name evidence="1" type="ORF">QAD02_016270</name>
</gene>